<protein>
    <submittedName>
        <fullName evidence="1">Uncharacterized protein</fullName>
    </submittedName>
</protein>
<reference evidence="1" key="1">
    <citation type="journal article" date="2015" name="Nature">
        <title>Complex archaea that bridge the gap between prokaryotes and eukaryotes.</title>
        <authorList>
            <person name="Spang A."/>
            <person name="Saw J.H."/>
            <person name="Jorgensen S.L."/>
            <person name="Zaremba-Niedzwiedzka K."/>
            <person name="Martijn J."/>
            <person name="Lind A.E."/>
            <person name="van Eijk R."/>
            <person name="Schleper C."/>
            <person name="Guy L."/>
            <person name="Ettema T.J."/>
        </authorList>
    </citation>
    <scope>NUCLEOTIDE SEQUENCE</scope>
</reference>
<gene>
    <name evidence="1" type="ORF">LCGC14_2051560</name>
</gene>
<organism evidence="1">
    <name type="scientific">marine sediment metagenome</name>
    <dbReference type="NCBI Taxonomy" id="412755"/>
    <lineage>
        <taxon>unclassified sequences</taxon>
        <taxon>metagenomes</taxon>
        <taxon>ecological metagenomes</taxon>
    </lineage>
</organism>
<dbReference type="EMBL" id="LAZR01024253">
    <property type="protein sequence ID" value="KKL75773.1"/>
    <property type="molecule type" value="Genomic_DNA"/>
</dbReference>
<evidence type="ECO:0000313" key="1">
    <source>
        <dbReference type="EMBL" id="KKL75773.1"/>
    </source>
</evidence>
<dbReference type="AlphaFoldDB" id="A0A0F9ENW9"/>
<sequence>MDDNERREWEQYLADMQAQVQAIEASPRPSSEIRLEQLREIVAEHQCMKIDGHVVDVMTANAVVKVHDALNKLANREKLLSASVPVMVHWTWKLIGSWTGDGVVRI</sequence>
<accession>A0A0F9ENW9</accession>
<proteinExistence type="predicted"/>
<comment type="caution">
    <text evidence="1">The sequence shown here is derived from an EMBL/GenBank/DDBJ whole genome shotgun (WGS) entry which is preliminary data.</text>
</comment>
<name>A0A0F9ENW9_9ZZZZ</name>